<keyword evidence="2" id="KW-0134">Cell wall</keyword>
<reference evidence="10 11" key="1">
    <citation type="submission" date="2016-11" db="EMBL/GenBank/DDBJ databases">
        <title>Whole Genome Sequence of Listeria newyorkensis.</title>
        <authorList>
            <person name="Frink S."/>
            <person name="Morales C."/>
            <person name="Kiang D."/>
        </authorList>
    </citation>
    <scope>NUCLEOTIDE SEQUENCE [LARGE SCALE GENOMIC DNA]</scope>
    <source>
        <strain evidence="10 11">F1604011-044</strain>
    </source>
</reference>
<evidence type="ECO:0000256" key="5">
    <source>
        <dbReference type="ARBA" id="ARBA00023088"/>
    </source>
</evidence>
<accession>A0ABX4XHV0</accession>
<dbReference type="InterPro" id="IPR002035">
    <property type="entry name" value="VWF_A"/>
</dbReference>
<keyword evidence="3" id="KW-0964">Secreted</keyword>
<sequence>MMKTVFRILIILVLLLSSIPNVANAATSTHEVVKISITGDTSRNTISIPVEKAPREKKLDLVIVQDLSGSFRDTYSNVANELKQAIDLMSPVIDRSQFIGYTSIKASDTDLPIYNDPKTTLEAQNEGQYNEFFNVLYKNEMTHSLTDTKATIDNVTTKQLYGNGTPTAYGIQEALEDYQANNPIKESNRETLFLVVTDGFPNGDIDGKALTPSTSMVQLLGPTTGINAALSHVTSAGYLTSFGLWQNKVSLEAEWGASLYNNYNNYINTNVPNFVSRSEFFFNMNNNDNSIGEFASEVKDIIQTNLNDQLSISEKVSAGQTYVAGSAKVENSAGQTIAIPAPYQEPTFVNQTLTWNLDALPEGEYTVTFDVTGKVPVSSTPSITAEDITLSEGAMFDPIQTVNPTATDTASNNLTSKIRVKANDVDTSKPGVYHVTYEVMGELPANANQAISLIDSGEITYRDALLKTLEKLDFVPSVTRKVATKTIKVTVTGKPIIEAKDHTIYVGDNFDPLAEVSAKDAKDGDLTGKLELIKNDVDNMTPGVYDVTYQVTNSVGESTTKTIQVTVLSKPIIEAKDHTIYVGDNFDPLAEVSAKDAKDGDLTGKLELIKNDVDNMTPGVYDVTYQVTNSVGESTTKTIQVTVLSKPIIEAKDHTIYVGDNFDPLAEVSAKDAKDGDLTGKLELIKNDVDNMTPGIYEVTYQVTNSVGESAVITVKVTVLERAIIPEKVNPEKPEKPVNPEKPTKPVLGVAETPIEKVLSVESNTIESERRLPKTGDSNGPSTLIGLGIIVCTALFVRRRIK</sequence>
<evidence type="ECO:0000313" key="10">
    <source>
        <dbReference type="EMBL" id="PNP87476.1"/>
    </source>
</evidence>
<evidence type="ECO:0000313" key="11">
    <source>
        <dbReference type="Proteomes" id="UP000236500"/>
    </source>
</evidence>
<organism evidence="10 11">
    <name type="scientific">Listeria newyorkensis</name>
    <dbReference type="NCBI Taxonomy" id="1497681"/>
    <lineage>
        <taxon>Bacteria</taxon>
        <taxon>Bacillati</taxon>
        <taxon>Bacillota</taxon>
        <taxon>Bacilli</taxon>
        <taxon>Bacillales</taxon>
        <taxon>Listeriaceae</taxon>
        <taxon>Listeria</taxon>
    </lineage>
</organism>
<protein>
    <recommendedName>
        <fullName evidence="12">LPXTG-motif cell wall anchor domain-containing protein</fullName>
    </recommendedName>
</protein>
<keyword evidence="6" id="KW-0472">Membrane</keyword>
<dbReference type="PROSITE" id="PS50234">
    <property type="entry name" value="VWFA"/>
    <property type="match status" value="1"/>
</dbReference>
<evidence type="ECO:0000256" key="1">
    <source>
        <dbReference type="ARBA" id="ARBA00004168"/>
    </source>
</evidence>
<keyword evidence="6" id="KW-0812">Transmembrane</keyword>
<keyword evidence="11" id="KW-1185">Reference proteome</keyword>
<keyword evidence="4 7" id="KW-0732">Signal</keyword>
<feature type="domain" description="VWFA" evidence="8">
    <location>
        <begin position="60"/>
        <end position="298"/>
    </location>
</feature>
<keyword evidence="6" id="KW-1133">Transmembrane helix</keyword>
<dbReference type="InterPro" id="IPR019931">
    <property type="entry name" value="LPXTG_anchor"/>
</dbReference>
<evidence type="ECO:0000259" key="9">
    <source>
        <dbReference type="PROSITE" id="PS50847"/>
    </source>
</evidence>
<dbReference type="Proteomes" id="UP000236500">
    <property type="component" value="Unassembled WGS sequence"/>
</dbReference>
<dbReference type="InterPro" id="IPR036465">
    <property type="entry name" value="vWFA_dom_sf"/>
</dbReference>
<dbReference type="Gene3D" id="3.40.50.410">
    <property type="entry name" value="von Willebrand factor, type A domain"/>
    <property type="match status" value="1"/>
</dbReference>
<evidence type="ECO:0000256" key="3">
    <source>
        <dbReference type="ARBA" id="ARBA00022525"/>
    </source>
</evidence>
<feature type="chain" id="PRO_5046679647" description="LPXTG-motif cell wall anchor domain-containing protein" evidence="7">
    <location>
        <begin position="26"/>
        <end position="802"/>
    </location>
</feature>
<evidence type="ECO:0000256" key="7">
    <source>
        <dbReference type="SAM" id="SignalP"/>
    </source>
</evidence>
<dbReference type="InterPro" id="IPR032179">
    <property type="entry name" value="Cry22Aa_Ig-like"/>
</dbReference>
<dbReference type="InterPro" id="IPR013783">
    <property type="entry name" value="Ig-like_fold"/>
</dbReference>
<evidence type="ECO:0000256" key="6">
    <source>
        <dbReference type="SAM" id="Phobius"/>
    </source>
</evidence>
<dbReference type="PROSITE" id="PS50847">
    <property type="entry name" value="GRAM_POS_ANCHORING"/>
    <property type="match status" value="1"/>
</dbReference>
<evidence type="ECO:0000256" key="4">
    <source>
        <dbReference type="ARBA" id="ARBA00022729"/>
    </source>
</evidence>
<dbReference type="EMBL" id="MPDH01000027">
    <property type="protein sequence ID" value="PNP87476.1"/>
    <property type="molecule type" value="Genomic_DNA"/>
</dbReference>
<keyword evidence="5" id="KW-0572">Peptidoglycan-anchor</keyword>
<proteinExistence type="predicted"/>
<evidence type="ECO:0008006" key="12">
    <source>
        <dbReference type="Google" id="ProtNLM"/>
    </source>
</evidence>
<feature type="transmembrane region" description="Helical" evidence="6">
    <location>
        <begin position="780"/>
        <end position="797"/>
    </location>
</feature>
<evidence type="ECO:0000259" key="8">
    <source>
        <dbReference type="PROSITE" id="PS50234"/>
    </source>
</evidence>
<dbReference type="NCBIfam" id="TIGR01167">
    <property type="entry name" value="LPXTG_anchor"/>
    <property type="match status" value="1"/>
</dbReference>
<dbReference type="Pfam" id="PF16403">
    <property type="entry name" value="Bact_surface_Ig-like"/>
    <property type="match status" value="4"/>
</dbReference>
<dbReference type="RefSeq" id="WP_052171317.1">
    <property type="nucleotide sequence ID" value="NZ_JNFB01000001.1"/>
</dbReference>
<dbReference type="Gene3D" id="2.60.40.10">
    <property type="entry name" value="Immunoglobulins"/>
    <property type="match status" value="4"/>
</dbReference>
<dbReference type="SUPFAM" id="SSF53300">
    <property type="entry name" value="vWA-like"/>
    <property type="match status" value="1"/>
</dbReference>
<feature type="domain" description="Gram-positive cocci surface proteins LPxTG" evidence="9">
    <location>
        <begin position="772"/>
        <end position="802"/>
    </location>
</feature>
<gene>
    <name evidence="10" type="ORF">BMT55_15915</name>
</gene>
<comment type="subcellular location">
    <subcellularLocation>
        <location evidence="1">Secreted</location>
        <location evidence="1">Cell wall</location>
        <topology evidence="1">Peptidoglycan-anchor</topology>
    </subcellularLocation>
</comment>
<name>A0ABX4XHV0_9LIST</name>
<comment type="caution">
    <text evidence="10">The sequence shown here is derived from an EMBL/GenBank/DDBJ whole genome shotgun (WGS) entry which is preliminary data.</text>
</comment>
<feature type="signal peptide" evidence="7">
    <location>
        <begin position="1"/>
        <end position="25"/>
    </location>
</feature>
<evidence type="ECO:0000256" key="2">
    <source>
        <dbReference type="ARBA" id="ARBA00022512"/>
    </source>
</evidence>